<accession>A0A662Z5R1</accession>
<dbReference type="FunFam" id="2.70.70.10:FF:000002">
    <property type="entry name" value="Murein DD-endopeptidase MepM"/>
    <property type="match status" value="1"/>
</dbReference>
<dbReference type="Pfam" id="PF01551">
    <property type="entry name" value="Peptidase_M23"/>
    <property type="match status" value="1"/>
</dbReference>
<dbReference type="InterPro" id="IPR045834">
    <property type="entry name" value="Csd3_N2"/>
</dbReference>
<keyword evidence="3" id="KW-0645">Protease</keyword>
<name>A0A662Z5R1_9GAMM</name>
<evidence type="ECO:0000256" key="1">
    <source>
        <dbReference type="ARBA" id="ARBA00001947"/>
    </source>
</evidence>
<dbReference type="InterPro" id="IPR011055">
    <property type="entry name" value="Dup_hybrid_motif"/>
</dbReference>
<dbReference type="AlphaFoldDB" id="A0A662Z5R1"/>
<evidence type="ECO:0000259" key="9">
    <source>
        <dbReference type="Pfam" id="PF19425"/>
    </source>
</evidence>
<dbReference type="PANTHER" id="PTHR21666">
    <property type="entry name" value="PEPTIDASE-RELATED"/>
    <property type="match status" value="1"/>
</dbReference>
<dbReference type="PANTHER" id="PTHR21666:SF292">
    <property type="entry name" value="MUREIN DD-ENDOPEPTIDASE MEPM"/>
    <property type="match status" value="1"/>
</dbReference>
<keyword evidence="11" id="KW-1185">Reference proteome</keyword>
<dbReference type="Gene3D" id="2.70.70.10">
    <property type="entry name" value="Glucose Permease (Domain IIA)"/>
    <property type="match status" value="1"/>
</dbReference>
<dbReference type="Gene3D" id="3.10.450.350">
    <property type="match status" value="2"/>
</dbReference>
<dbReference type="GO" id="GO:0006508">
    <property type="term" value="P:proteolysis"/>
    <property type="evidence" value="ECO:0007669"/>
    <property type="project" value="UniProtKB-KW"/>
</dbReference>
<gene>
    <name evidence="10" type="ORF">SAMN04487865_100169</name>
</gene>
<dbReference type="InterPro" id="IPR016047">
    <property type="entry name" value="M23ase_b-sheet_dom"/>
</dbReference>
<evidence type="ECO:0000256" key="5">
    <source>
        <dbReference type="ARBA" id="ARBA00022801"/>
    </source>
</evidence>
<dbReference type="GO" id="GO:0030313">
    <property type="term" value="C:cell envelope"/>
    <property type="evidence" value="ECO:0007669"/>
    <property type="project" value="UniProtKB-SubCell"/>
</dbReference>
<feature type="domain" description="Csd3-like second N-terminal" evidence="9">
    <location>
        <begin position="318"/>
        <end position="424"/>
    </location>
</feature>
<evidence type="ECO:0000259" key="8">
    <source>
        <dbReference type="Pfam" id="PF01551"/>
    </source>
</evidence>
<organism evidence="10 11">
    <name type="scientific">Succinivibrio dextrinosolvens</name>
    <dbReference type="NCBI Taxonomy" id="83771"/>
    <lineage>
        <taxon>Bacteria</taxon>
        <taxon>Pseudomonadati</taxon>
        <taxon>Pseudomonadota</taxon>
        <taxon>Gammaproteobacteria</taxon>
        <taxon>Aeromonadales</taxon>
        <taxon>Succinivibrionaceae</taxon>
        <taxon>Succinivibrio</taxon>
    </lineage>
</organism>
<dbReference type="GO" id="GO:0046872">
    <property type="term" value="F:metal ion binding"/>
    <property type="evidence" value="ECO:0007669"/>
    <property type="project" value="UniProtKB-KW"/>
</dbReference>
<comment type="subcellular location">
    <subcellularLocation>
        <location evidence="2">Cell envelope</location>
    </subcellularLocation>
</comment>
<dbReference type="InterPro" id="IPR050570">
    <property type="entry name" value="Cell_wall_metabolism_enzyme"/>
</dbReference>
<evidence type="ECO:0000256" key="6">
    <source>
        <dbReference type="ARBA" id="ARBA00022833"/>
    </source>
</evidence>
<proteinExistence type="predicted"/>
<keyword evidence="7" id="KW-0482">Metalloprotease</keyword>
<evidence type="ECO:0000256" key="4">
    <source>
        <dbReference type="ARBA" id="ARBA00022723"/>
    </source>
</evidence>
<comment type="cofactor">
    <cofactor evidence="1">
        <name>Zn(2+)</name>
        <dbReference type="ChEBI" id="CHEBI:29105"/>
    </cofactor>
</comment>
<dbReference type="GO" id="GO:0004222">
    <property type="term" value="F:metalloendopeptidase activity"/>
    <property type="evidence" value="ECO:0007669"/>
    <property type="project" value="TreeGrafter"/>
</dbReference>
<evidence type="ECO:0000256" key="3">
    <source>
        <dbReference type="ARBA" id="ARBA00022670"/>
    </source>
</evidence>
<dbReference type="Pfam" id="PF19425">
    <property type="entry name" value="Csd3_N2"/>
    <property type="match status" value="1"/>
</dbReference>
<evidence type="ECO:0000256" key="2">
    <source>
        <dbReference type="ARBA" id="ARBA00004196"/>
    </source>
</evidence>
<keyword evidence="5" id="KW-0378">Hydrolase</keyword>
<evidence type="ECO:0000313" key="11">
    <source>
        <dbReference type="Proteomes" id="UP000243374"/>
    </source>
</evidence>
<sequence length="570" mass="62498">MHVGRCRYCVVDSRIINNKDFWQDTRMISEDYVSKEAITNSSWKGPLSKGHYKAIFSTIALALSLAIATNQNLYKFSGFSSEEASPENEIIASNVTAPEEEIPLAQAFGIATNKTKDQFENYDDTLNEAELADSDDQLDQEISALASKTDKVEAGSVGAKWVTENVQKGDSISSLFEDLNISAATLATIIDNNKKVAKNINSLKIGDKLSFLVDSKGDLIVFIKPISDKEQLRFYKVDNTGKFAYTKEKLNSYVMDDDAVNAAQAIAAAPSAKAPTKVIVSADRNTVPTVTPDQNDKKNVSSGNKRGRLVVVTINKGETFSRAANKAGITYTEINRILQMFKGKIQFSRNIQAGDTMRVLFTDANGKGKICAVEFQMAKGGKVASYLNTADGKYYDEKGLNATHSSFSRFPFRSRVRVTSPFNPSRRHPVTGVTRPHNGVDFGLPVGTMVTAPADGIVDKAAFSRSAGYWVAIRHSGGLSTVYMHLSKISVKPGQRIKQGAVIARSGNTGLSTGPHLHYEIRVNGRAVNPLRINLDNRNYNINSKARKAFAASVQRYKKELHQSNLIAKR</sequence>
<dbReference type="Proteomes" id="UP000243374">
    <property type="component" value="Unassembled WGS sequence"/>
</dbReference>
<evidence type="ECO:0000256" key="7">
    <source>
        <dbReference type="ARBA" id="ARBA00023049"/>
    </source>
</evidence>
<dbReference type="EMBL" id="FOSF01000001">
    <property type="protein sequence ID" value="SFJ73181.1"/>
    <property type="molecule type" value="Genomic_DNA"/>
</dbReference>
<protein>
    <submittedName>
        <fullName evidence="10">Peptidase family M23</fullName>
    </submittedName>
</protein>
<feature type="domain" description="M23ase beta-sheet core" evidence="8">
    <location>
        <begin position="436"/>
        <end position="530"/>
    </location>
</feature>
<evidence type="ECO:0000313" key="10">
    <source>
        <dbReference type="EMBL" id="SFJ73181.1"/>
    </source>
</evidence>
<keyword evidence="6" id="KW-0862">Zinc</keyword>
<dbReference type="CDD" id="cd12797">
    <property type="entry name" value="M23_peptidase"/>
    <property type="match status" value="1"/>
</dbReference>
<dbReference type="SUPFAM" id="SSF51261">
    <property type="entry name" value="Duplicated hybrid motif"/>
    <property type="match status" value="1"/>
</dbReference>
<reference evidence="10 11" key="1">
    <citation type="submission" date="2016-10" db="EMBL/GenBank/DDBJ databases">
        <authorList>
            <person name="Varghese N."/>
            <person name="Submissions S."/>
        </authorList>
    </citation>
    <scope>NUCLEOTIDE SEQUENCE [LARGE SCALE GENOMIC DNA]</scope>
    <source>
        <strain evidence="10 11">22B</strain>
    </source>
</reference>
<keyword evidence="4" id="KW-0479">Metal-binding</keyword>